<evidence type="ECO:0000259" key="5">
    <source>
        <dbReference type="Pfam" id="PF04073"/>
    </source>
</evidence>
<dbReference type="InterPro" id="IPR007214">
    <property type="entry name" value="YbaK/aa-tRNA-synth-assoc-dom"/>
</dbReference>
<evidence type="ECO:0000256" key="2">
    <source>
        <dbReference type="ARBA" id="ARBA00022917"/>
    </source>
</evidence>
<dbReference type="GO" id="GO:0006412">
    <property type="term" value="P:translation"/>
    <property type="evidence" value="ECO:0007669"/>
    <property type="project" value="UniProtKB-KW"/>
</dbReference>
<keyword evidence="2 4" id="KW-0648">Protein biosynthesis</keyword>
<keyword evidence="6" id="KW-0378">Hydrolase</keyword>
<dbReference type="RefSeq" id="WP_184422506.1">
    <property type="nucleotide sequence ID" value="NZ_AP027362.1"/>
</dbReference>
<organism evidence="6 7">
    <name type="scientific">Thalassotalea piscium</name>
    <dbReference type="NCBI Taxonomy" id="1230533"/>
    <lineage>
        <taxon>Bacteria</taxon>
        <taxon>Pseudomonadati</taxon>
        <taxon>Pseudomonadota</taxon>
        <taxon>Gammaproteobacteria</taxon>
        <taxon>Alteromonadales</taxon>
        <taxon>Colwelliaceae</taxon>
        <taxon>Thalassotalea</taxon>
    </lineage>
</organism>
<keyword evidence="7" id="KW-1185">Reference proteome</keyword>
<dbReference type="GO" id="GO:0002161">
    <property type="term" value="F:aminoacyl-tRNA deacylase activity"/>
    <property type="evidence" value="ECO:0007669"/>
    <property type="project" value="InterPro"/>
</dbReference>
<dbReference type="Pfam" id="PF04073">
    <property type="entry name" value="tRNA_edit"/>
    <property type="match status" value="1"/>
</dbReference>
<evidence type="ECO:0000313" key="7">
    <source>
        <dbReference type="Proteomes" id="UP000537141"/>
    </source>
</evidence>
<reference evidence="6 7" key="1">
    <citation type="submission" date="2020-08" db="EMBL/GenBank/DDBJ databases">
        <title>Genomic Encyclopedia of Type Strains, Phase IV (KMG-IV): sequencing the most valuable type-strain genomes for metagenomic binning, comparative biology and taxonomic classification.</title>
        <authorList>
            <person name="Goeker M."/>
        </authorList>
    </citation>
    <scope>NUCLEOTIDE SEQUENCE [LARGE SCALE GENOMIC DNA]</scope>
    <source>
        <strain evidence="6 7">DSM 26287</strain>
    </source>
</reference>
<dbReference type="PANTHER" id="PTHR30411:SF0">
    <property type="entry name" value="CYS-TRNA(PRO)_CYS-TRNA(CYS) DEACYLASE YBAK"/>
    <property type="match status" value="1"/>
</dbReference>
<name>A0A7X0TSI1_9GAMM</name>
<dbReference type="InterPro" id="IPR036754">
    <property type="entry name" value="YbaK/aa-tRNA-synt-asso_dom_sf"/>
</dbReference>
<accession>A0A7X0TSI1</accession>
<feature type="domain" description="YbaK/aminoacyl-tRNA synthetase-associated" evidence="5">
    <location>
        <begin position="32"/>
        <end position="144"/>
    </location>
</feature>
<evidence type="ECO:0000313" key="6">
    <source>
        <dbReference type="EMBL" id="MBB6542159.1"/>
    </source>
</evidence>
<dbReference type="NCBIfam" id="TIGR00011">
    <property type="entry name" value="YbaK_EbsC"/>
    <property type="match status" value="1"/>
</dbReference>
<dbReference type="EC" id="4.2.-.-" evidence="4"/>
<dbReference type="Gene3D" id="3.90.960.10">
    <property type="entry name" value="YbaK/aminoacyl-tRNA synthetase-associated domain"/>
    <property type="match status" value="1"/>
</dbReference>
<dbReference type="Proteomes" id="UP000537141">
    <property type="component" value="Unassembled WGS sequence"/>
</dbReference>
<dbReference type="PANTHER" id="PTHR30411">
    <property type="entry name" value="CYTOPLASMIC PROTEIN"/>
    <property type="match status" value="1"/>
</dbReference>
<dbReference type="InterPro" id="IPR004369">
    <property type="entry name" value="Prolyl-tRNA_editing_YbaK/EbsC"/>
</dbReference>
<dbReference type="GO" id="GO:0016829">
    <property type="term" value="F:lyase activity"/>
    <property type="evidence" value="ECO:0007669"/>
    <property type="project" value="UniProtKB-KW"/>
</dbReference>
<keyword evidence="3 4" id="KW-0456">Lyase</keyword>
<proteinExistence type="inferred from homology"/>
<protein>
    <recommendedName>
        <fullName evidence="4">Cys-tRNA(Pro)/Cys-tRNA(Cys) deacylase</fullName>
        <ecNumber evidence="4">4.2.-.-</ecNumber>
    </recommendedName>
</protein>
<dbReference type="SUPFAM" id="SSF55826">
    <property type="entry name" value="YbaK/ProRS associated domain"/>
    <property type="match status" value="1"/>
</dbReference>
<dbReference type="AlphaFoldDB" id="A0A7X0TSI1"/>
<evidence type="ECO:0000256" key="4">
    <source>
        <dbReference type="PIRNR" id="PIRNR006181"/>
    </source>
</evidence>
<dbReference type="CDD" id="cd00002">
    <property type="entry name" value="YbaK_deacylase"/>
    <property type="match status" value="1"/>
</dbReference>
<sequence length="153" mass="16630">MTPAVKLLEQNKTPHFIHHYQHSDSAKSYGLEAAEKMSVSANRIFKTLVIEYDDKLAVCIVPVEQQLSLKLAAKALKAKKAQMAVAQKVEKTTGYVLGGVSPLGQKKQLPTLIDTTASSFDTIFISGGKRGLEIELAPDALLKLTNAEFCTLS</sequence>
<dbReference type="PIRSF" id="PIRSF006181">
    <property type="entry name" value="EbsC_YbaK"/>
    <property type="match status" value="1"/>
</dbReference>
<comment type="similarity">
    <text evidence="1 4">Belongs to the prolyl-tRNA editing family. YbaK/EbsC subfamily.</text>
</comment>
<dbReference type="EMBL" id="JACHHU010000003">
    <property type="protein sequence ID" value="MBB6542159.1"/>
    <property type="molecule type" value="Genomic_DNA"/>
</dbReference>
<comment type="caution">
    <text evidence="6">The sequence shown here is derived from an EMBL/GenBank/DDBJ whole genome shotgun (WGS) entry which is preliminary data.</text>
</comment>
<evidence type="ECO:0000256" key="1">
    <source>
        <dbReference type="ARBA" id="ARBA00009798"/>
    </source>
</evidence>
<gene>
    <name evidence="6" type="ORF">HNQ55_000637</name>
</gene>
<evidence type="ECO:0000256" key="3">
    <source>
        <dbReference type="ARBA" id="ARBA00023239"/>
    </source>
</evidence>